<dbReference type="GO" id="GO:0051119">
    <property type="term" value="F:sugar transmembrane transporter activity"/>
    <property type="evidence" value="ECO:0007669"/>
    <property type="project" value="InterPro"/>
</dbReference>
<evidence type="ECO:0000256" key="6">
    <source>
        <dbReference type="ARBA" id="ARBA00022475"/>
    </source>
</evidence>
<feature type="transmembrane region" description="Helical" evidence="14">
    <location>
        <begin position="77"/>
        <end position="96"/>
    </location>
</feature>
<proteinExistence type="inferred from homology"/>
<evidence type="ECO:0000256" key="8">
    <source>
        <dbReference type="ARBA" id="ARBA00022692"/>
    </source>
</evidence>
<accession>A0AAN8V3H8</accession>
<dbReference type="GO" id="GO:0005886">
    <property type="term" value="C:plasma membrane"/>
    <property type="evidence" value="ECO:0007669"/>
    <property type="project" value="UniProtKB-SubCell"/>
</dbReference>
<evidence type="ECO:0000256" key="10">
    <source>
        <dbReference type="ARBA" id="ARBA00022989"/>
    </source>
</evidence>
<dbReference type="GO" id="GO:0000139">
    <property type="term" value="C:Golgi membrane"/>
    <property type="evidence" value="ECO:0007669"/>
    <property type="project" value="UniProtKB-SubCell"/>
</dbReference>
<dbReference type="InterPro" id="IPR047664">
    <property type="entry name" value="SWEET"/>
</dbReference>
<evidence type="ECO:0000256" key="3">
    <source>
        <dbReference type="ARBA" id="ARBA00007809"/>
    </source>
</evidence>
<feature type="transmembrane region" description="Helical" evidence="14">
    <location>
        <begin position="102"/>
        <end position="121"/>
    </location>
</feature>
<evidence type="ECO:0000256" key="2">
    <source>
        <dbReference type="ARBA" id="ARBA00004653"/>
    </source>
</evidence>
<keyword evidence="16" id="KW-1185">Reference proteome</keyword>
<evidence type="ECO:0000256" key="1">
    <source>
        <dbReference type="ARBA" id="ARBA00004651"/>
    </source>
</evidence>
<dbReference type="Pfam" id="PF03083">
    <property type="entry name" value="MtN3_slv"/>
    <property type="match status" value="2"/>
</dbReference>
<evidence type="ECO:0000256" key="13">
    <source>
        <dbReference type="ARBA" id="ARBA00037238"/>
    </source>
</evidence>
<evidence type="ECO:0000256" key="14">
    <source>
        <dbReference type="SAM" id="Phobius"/>
    </source>
</evidence>
<feature type="transmembrane region" description="Helical" evidence="14">
    <location>
        <begin position="7"/>
        <end position="27"/>
    </location>
</feature>
<keyword evidence="8 14" id="KW-0812">Transmembrane</keyword>
<protein>
    <recommendedName>
        <fullName evidence="4">Sugar transporter SWEET1</fullName>
    </recommendedName>
</protein>
<evidence type="ECO:0000256" key="7">
    <source>
        <dbReference type="ARBA" id="ARBA00022597"/>
    </source>
</evidence>
<evidence type="ECO:0000256" key="12">
    <source>
        <dbReference type="ARBA" id="ARBA00023136"/>
    </source>
</evidence>
<dbReference type="InterPro" id="IPR004316">
    <property type="entry name" value="SWEET_rpt"/>
</dbReference>
<keyword evidence="7 15" id="KW-0762">Sugar transport</keyword>
<keyword evidence="9" id="KW-0677">Repeat</keyword>
<feature type="transmembrane region" description="Helical" evidence="14">
    <location>
        <begin position="172"/>
        <end position="193"/>
    </location>
</feature>
<organism evidence="15 16">
    <name type="scientific">Dillenia turbinata</name>
    <dbReference type="NCBI Taxonomy" id="194707"/>
    <lineage>
        <taxon>Eukaryota</taxon>
        <taxon>Viridiplantae</taxon>
        <taxon>Streptophyta</taxon>
        <taxon>Embryophyta</taxon>
        <taxon>Tracheophyta</taxon>
        <taxon>Spermatophyta</taxon>
        <taxon>Magnoliopsida</taxon>
        <taxon>eudicotyledons</taxon>
        <taxon>Gunneridae</taxon>
        <taxon>Pentapetalae</taxon>
        <taxon>Dilleniales</taxon>
        <taxon>Dilleniaceae</taxon>
        <taxon>Dillenia</taxon>
    </lineage>
</organism>
<gene>
    <name evidence="15" type="ORF">RJ641_014406</name>
</gene>
<dbReference type="FunFam" id="1.20.1280.290:FF:000001">
    <property type="entry name" value="Bidirectional sugar transporter SWEET"/>
    <property type="match status" value="1"/>
</dbReference>
<evidence type="ECO:0000313" key="16">
    <source>
        <dbReference type="Proteomes" id="UP001370490"/>
    </source>
</evidence>
<keyword evidence="11" id="KW-0333">Golgi apparatus</keyword>
<comment type="similarity">
    <text evidence="3">Belongs to the SWEET sugar transporter family.</text>
</comment>
<dbReference type="PANTHER" id="PTHR10791">
    <property type="entry name" value="RAG1-ACTIVATING PROTEIN 1"/>
    <property type="match status" value="1"/>
</dbReference>
<feature type="transmembrane region" description="Helical" evidence="14">
    <location>
        <begin position="142"/>
        <end position="166"/>
    </location>
</feature>
<evidence type="ECO:0000256" key="9">
    <source>
        <dbReference type="ARBA" id="ARBA00022737"/>
    </source>
</evidence>
<dbReference type="AlphaFoldDB" id="A0AAN8V3H8"/>
<keyword evidence="5" id="KW-0813">Transport</keyword>
<dbReference type="Gene3D" id="1.20.1280.290">
    <property type="match status" value="2"/>
</dbReference>
<evidence type="ECO:0000313" key="15">
    <source>
        <dbReference type="EMBL" id="KAK6920728.1"/>
    </source>
</evidence>
<keyword evidence="6" id="KW-1003">Cell membrane</keyword>
<evidence type="ECO:0000256" key="4">
    <source>
        <dbReference type="ARBA" id="ARBA00021741"/>
    </source>
</evidence>
<keyword evidence="10 14" id="KW-1133">Transmembrane helix</keyword>
<sequence length="215" mass="24192">MANRDTIRTIIGIIGNVISFGLFASPIPTFEKIIKNKSVGEFKPDPYLATTSNCMMWILYGLPVVHPDSILVITINGIGLVMEGAYLVVFLTYASSKKRKNVIFVLLIEIIFVAIVAFLTFQRFHTHHSRSMFGRVIKTKSVKYMPFLLTLATFFNGVVWSVYAFLPVDPYILVPNGLGLLLTLGQLALYITYYKSTPREDENENKSEVELSQIA</sequence>
<dbReference type="PANTHER" id="PTHR10791:SF30">
    <property type="entry name" value="SUGAR TRANSPORTER SWEET1"/>
    <property type="match status" value="1"/>
</dbReference>
<evidence type="ECO:0000256" key="5">
    <source>
        <dbReference type="ARBA" id="ARBA00022448"/>
    </source>
</evidence>
<comment type="function">
    <text evidence="13">Mediates both low-affinity uptake and efflux of sugar across the plasma membrane.</text>
</comment>
<comment type="subcellular location">
    <subcellularLocation>
        <location evidence="1">Cell membrane</location>
        <topology evidence="1">Multi-pass membrane protein</topology>
    </subcellularLocation>
    <subcellularLocation>
        <location evidence="2">Golgi apparatus membrane</location>
        <topology evidence="2">Multi-pass membrane protein</topology>
    </subcellularLocation>
</comment>
<dbReference type="FunFam" id="1.20.1280.290:FF:000004">
    <property type="entry name" value="Sugar transporter SWEET"/>
    <property type="match status" value="1"/>
</dbReference>
<evidence type="ECO:0000256" key="11">
    <source>
        <dbReference type="ARBA" id="ARBA00023034"/>
    </source>
</evidence>
<name>A0AAN8V3H8_9MAGN</name>
<comment type="caution">
    <text evidence="15">The sequence shown here is derived from an EMBL/GenBank/DDBJ whole genome shotgun (WGS) entry which is preliminary data.</text>
</comment>
<reference evidence="15 16" key="1">
    <citation type="submission" date="2023-12" db="EMBL/GenBank/DDBJ databases">
        <title>A high-quality genome assembly for Dillenia turbinata (Dilleniales).</title>
        <authorList>
            <person name="Chanderbali A."/>
        </authorList>
    </citation>
    <scope>NUCLEOTIDE SEQUENCE [LARGE SCALE GENOMIC DNA]</scope>
    <source>
        <strain evidence="15">LSX21</strain>
        <tissue evidence="15">Leaf</tissue>
    </source>
</reference>
<keyword evidence="12 14" id="KW-0472">Membrane</keyword>
<dbReference type="Proteomes" id="UP001370490">
    <property type="component" value="Unassembled WGS sequence"/>
</dbReference>
<dbReference type="EMBL" id="JBAMMX010000020">
    <property type="protein sequence ID" value="KAK6920728.1"/>
    <property type="molecule type" value="Genomic_DNA"/>
</dbReference>